<protein>
    <submittedName>
        <fullName evidence="1">Uncharacterized protein</fullName>
    </submittedName>
</protein>
<name>E5AVP9_MYCRK</name>
<organism evidence="1 2">
    <name type="scientific">Mycetohabitans rhizoxinica (strain DSM 19002 / CIP 109453 / HKI 454)</name>
    <name type="common">Paraburkholderia rhizoxinica</name>
    <dbReference type="NCBI Taxonomy" id="882378"/>
    <lineage>
        <taxon>Bacteria</taxon>
        <taxon>Pseudomonadati</taxon>
        <taxon>Pseudomonadota</taxon>
        <taxon>Betaproteobacteria</taxon>
        <taxon>Burkholderiales</taxon>
        <taxon>Burkholderiaceae</taxon>
        <taxon>Mycetohabitans</taxon>
    </lineage>
</organism>
<accession>E5AVP9</accession>
<dbReference type="HOGENOM" id="CLU_2951472_0_0_4"/>
<sequence length="59" mass="6576">MAGGTAARSACWFAPRTRRRSVREDVVARSLFFQDVHGLRDADDARLRAPASRPCGRMT</sequence>
<dbReference type="KEGG" id="brh:RBRH_03503"/>
<proteinExistence type="predicted"/>
<keyword evidence="1" id="KW-0614">Plasmid</keyword>
<geneLocation type="plasmid" evidence="1 2">
    <name>pBRH01</name>
</geneLocation>
<dbReference type="Proteomes" id="UP000007437">
    <property type="component" value="Plasmid pBRH01"/>
</dbReference>
<evidence type="ECO:0000313" key="2">
    <source>
        <dbReference type="Proteomes" id="UP000007437"/>
    </source>
</evidence>
<dbReference type="AlphaFoldDB" id="E5AVP9"/>
<evidence type="ECO:0000313" key="1">
    <source>
        <dbReference type="EMBL" id="CBW77173.1"/>
    </source>
</evidence>
<reference evidence="1 2" key="1">
    <citation type="journal article" date="2011" name="J. Bacteriol.">
        <title>Complete genome sequence of Burkholderia rhizoxinica, an endosymbiont of Rhizopus microsporus.</title>
        <authorList>
            <person name="Lackner G."/>
            <person name="Moebius N."/>
            <person name="Partida-Martinez L."/>
            <person name="Hertweck C."/>
        </authorList>
    </citation>
    <scope>NUCLEOTIDE SEQUENCE [LARGE SCALE GENOMIC DNA]</scope>
    <source>
        <strain evidence="2">DSM 19002 / CIP 109453 / HKI 454</strain>
        <plasmid evidence="1 2">pBRH01</plasmid>
    </source>
</reference>
<gene>
    <name evidence="1" type="ordered locus">RBRH_03503</name>
</gene>
<dbReference type="EMBL" id="FR687360">
    <property type="protein sequence ID" value="CBW77173.1"/>
    <property type="molecule type" value="Genomic_DNA"/>
</dbReference>